<keyword evidence="12" id="KW-1185">Reference proteome</keyword>
<feature type="compositionally biased region" description="Low complexity" evidence="10">
    <location>
        <begin position="185"/>
        <end position="198"/>
    </location>
</feature>
<dbReference type="PANTHER" id="PTHR21072:SF13">
    <property type="entry name" value="GPI TRANSAMIDASE COMPONENT PIG-S"/>
    <property type="match status" value="1"/>
</dbReference>
<evidence type="ECO:0000256" key="10">
    <source>
        <dbReference type="SAM" id="MobiDB-lite"/>
    </source>
</evidence>
<keyword evidence="9" id="KW-0325">Glycoprotein</keyword>
<accession>A0A3L6SPS4</accession>
<evidence type="ECO:0000256" key="5">
    <source>
        <dbReference type="ARBA" id="ARBA00022692"/>
    </source>
</evidence>
<dbReference type="PANTHER" id="PTHR21072">
    <property type="entry name" value="GPI TRANSAMIDASE COMPONENT PIG-S"/>
    <property type="match status" value="1"/>
</dbReference>
<organism evidence="11 12">
    <name type="scientific">Panicum miliaceum</name>
    <name type="common">Proso millet</name>
    <name type="synonym">Broomcorn millet</name>
    <dbReference type="NCBI Taxonomy" id="4540"/>
    <lineage>
        <taxon>Eukaryota</taxon>
        <taxon>Viridiplantae</taxon>
        <taxon>Streptophyta</taxon>
        <taxon>Embryophyta</taxon>
        <taxon>Tracheophyta</taxon>
        <taxon>Spermatophyta</taxon>
        <taxon>Magnoliopsida</taxon>
        <taxon>Liliopsida</taxon>
        <taxon>Poales</taxon>
        <taxon>Poaceae</taxon>
        <taxon>PACMAD clade</taxon>
        <taxon>Panicoideae</taxon>
        <taxon>Panicodae</taxon>
        <taxon>Paniceae</taxon>
        <taxon>Panicinae</taxon>
        <taxon>Panicum</taxon>
        <taxon>Panicum sect. Panicum</taxon>
    </lineage>
</organism>
<evidence type="ECO:0000313" key="11">
    <source>
        <dbReference type="EMBL" id="RLN23473.1"/>
    </source>
</evidence>
<evidence type="ECO:0000256" key="1">
    <source>
        <dbReference type="ARBA" id="ARBA00004477"/>
    </source>
</evidence>
<comment type="similarity">
    <text evidence="3">Belongs to the PIGS family.</text>
</comment>
<feature type="region of interest" description="Disordered" evidence="10">
    <location>
        <begin position="32"/>
        <end position="62"/>
    </location>
</feature>
<name>A0A3L6SPS4_PANMI</name>
<keyword evidence="4" id="KW-0337">GPI-anchor biosynthesis</keyword>
<dbReference type="GO" id="GO:0006506">
    <property type="term" value="P:GPI anchor biosynthetic process"/>
    <property type="evidence" value="ECO:0007669"/>
    <property type="project" value="UniProtKB-UniPathway"/>
</dbReference>
<dbReference type="GO" id="GO:0042765">
    <property type="term" value="C:GPI-anchor transamidase complex"/>
    <property type="evidence" value="ECO:0007669"/>
    <property type="project" value="InterPro"/>
</dbReference>
<dbReference type="Pfam" id="PF10510">
    <property type="entry name" value="PIG-S"/>
    <property type="match status" value="1"/>
</dbReference>
<keyword evidence="6" id="KW-0256">Endoplasmic reticulum</keyword>
<dbReference type="STRING" id="4540.A0A3L6SPS4"/>
<feature type="compositionally biased region" description="Polar residues" evidence="10">
    <location>
        <begin position="34"/>
        <end position="58"/>
    </location>
</feature>
<dbReference type="EMBL" id="PQIB02000004">
    <property type="protein sequence ID" value="RLN23473.1"/>
    <property type="molecule type" value="Genomic_DNA"/>
</dbReference>
<dbReference type="AlphaFoldDB" id="A0A3L6SPS4"/>
<feature type="region of interest" description="Disordered" evidence="10">
    <location>
        <begin position="172"/>
        <end position="198"/>
    </location>
</feature>
<evidence type="ECO:0000256" key="6">
    <source>
        <dbReference type="ARBA" id="ARBA00022824"/>
    </source>
</evidence>
<comment type="caution">
    <text evidence="11">The sequence shown here is derived from an EMBL/GenBank/DDBJ whole genome shotgun (WGS) entry which is preliminary data.</text>
</comment>
<sequence length="198" mass="20233">MDPSLRCEQRSLAAARALVASSSAGVALCKTSRESTLGSDSAASGTAGRSSNQPSRTTKPGVKRPVLTASVLLSFQLSTTPYLPCHPWLASISVCLSVGLPHLLKSTEIHRSPLPSDTITALAHYLHSNPPSFPCGLHAVFLRSGSGPSNASLASRLERAISAQLQLLPAPSTAGNVSVSDTVESAGGCSGSSSVGSR</sequence>
<keyword evidence="8" id="KW-0472">Membrane</keyword>
<evidence type="ECO:0000256" key="7">
    <source>
        <dbReference type="ARBA" id="ARBA00022989"/>
    </source>
</evidence>
<reference evidence="12" key="1">
    <citation type="journal article" date="2019" name="Nat. Commun.">
        <title>The genome of broomcorn millet.</title>
        <authorList>
            <person name="Zou C."/>
            <person name="Miki D."/>
            <person name="Li D."/>
            <person name="Tang Q."/>
            <person name="Xiao L."/>
            <person name="Rajput S."/>
            <person name="Deng P."/>
            <person name="Jia W."/>
            <person name="Huang R."/>
            <person name="Zhang M."/>
            <person name="Sun Y."/>
            <person name="Hu J."/>
            <person name="Fu X."/>
            <person name="Schnable P.S."/>
            <person name="Li F."/>
            <person name="Zhang H."/>
            <person name="Feng B."/>
            <person name="Zhu X."/>
            <person name="Liu R."/>
            <person name="Schnable J.C."/>
            <person name="Zhu J.-K."/>
            <person name="Zhang H."/>
        </authorList>
    </citation>
    <scope>NUCLEOTIDE SEQUENCE [LARGE SCALE GENOMIC DNA]</scope>
</reference>
<dbReference type="Proteomes" id="UP000275267">
    <property type="component" value="Unassembled WGS sequence"/>
</dbReference>
<evidence type="ECO:0000256" key="9">
    <source>
        <dbReference type="ARBA" id="ARBA00023180"/>
    </source>
</evidence>
<proteinExistence type="inferred from homology"/>
<gene>
    <name evidence="11" type="ORF">C2845_PM07G31930</name>
</gene>
<dbReference type="OrthoDB" id="719361at2759"/>
<evidence type="ECO:0000256" key="4">
    <source>
        <dbReference type="ARBA" id="ARBA00022502"/>
    </source>
</evidence>
<dbReference type="GO" id="GO:0016255">
    <property type="term" value="P:attachment of GPI anchor to protein"/>
    <property type="evidence" value="ECO:0007669"/>
    <property type="project" value="InterPro"/>
</dbReference>
<feature type="compositionally biased region" description="Polar residues" evidence="10">
    <location>
        <begin position="173"/>
        <end position="183"/>
    </location>
</feature>
<keyword evidence="7" id="KW-1133">Transmembrane helix</keyword>
<keyword evidence="5" id="KW-0812">Transmembrane</keyword>
<evidence type="ECO:0000256" key="3">
    <source>
        <dbReference type="ARBA" id="ARBA00005316"/>
    </source>
</evidence>
<comment type="pathway">
    <text evidence="2">Glycolipid biosynthesis; glycosylphosphatidylinositol-anchor biosynthesis.</text>
</comment>
<evidence type="ECO:0000313" key="12">
    <source>
        <dbReference type="Proteomes" id="UP000275267"/>
    </source>
</evidence>
<dbReference type="InterPro" id="IPR019540">
    <property type="entry name" value="PtdIno-glycan_biosynth_class_S"/>
</dbReference>
<dbReference type="UniPathway" id="UPA00196"/>
<protein>
    <submittedName>
        <fullName evidence="11">GPI transamidase component PIG-S</fullName>
    </submittedName>
</protein>
<comment type="subcellular location">
    <subcellularLocation>
        <location evidence="1">Endoplasmic reticulum membrane</location>
        <topology evidence="1">Multi-pass membrane protein</topology>
    </subcellularLocation>
</comment>
<evidence type="ECO:0000256" key="2">
    <source>
        <dbReference type="ARBA" id="ARBA00004687"/>
    </source>
</evidence>
<evidence type="ECO:0000256" key="8">
    <source>
        <dbReference type="ARBA" id="ARBA00023136"/>
    </source>
</evidence>